<dbReference type="KEGG" id="hmi:soil367_06745"/>
<evidence type="ECO:0000256" key="1">
    <source>
        <dbReference type="SAM" id="Phobius"/>
    </source>
</evidence>
<feature type="transmembrane region" description="Helical" evidence="1">
    <location>
        <begin position="6"/>
        <end position="26"/>
    </location>
</feature>
<name>A0A4P7XG07_9ALTE</name>
<accession>A0A4P7XG07</accession>
<keyword evidence="1" id="KW-0812">Transmembrane</keyword>
<dbReference type="RefSeq" id="WP_136548116.1">
    <property type="nucleotide sequence ID" value="NZ_CP031093.1"/>
</dbReference>
<dbReference type="EMBL" id="CP031093">
    <property type="protein sequence ID" value="QCF25635.1"/>
    <property type="molecule type" value="Genomic_DNA"/>
</dbReference>
<dbReference type="Proteomes" id="UP000298049">
    <property type="component" value="Chromosome"/>
</dbReference>
<dbReference type="OrthoDB" id="6402501at2"/>
<dbReference type="Pfam" id="PF05545">
    <property type="entry name" value="FixQ"/>
    <property type="match status" value="1"/>
</dbReference>
<gene>
    <name evidence="2" type="ORF">soil367_06745</name>
</gene>
<reference evidence="2 3" key="1">
    <citation type="submission" date="2018-07" db="EMBL/GenBank/DDBJ databases">
        <title>Marsedoiliclastica nanhaica gen. nov. sp. nov., a novel marine hydrocarbonoclastic bacterium isolated from an in-situ enriched hydrocarbon-degrading consortium in deep-sea sediment.</title>
        <authorList>
            <person name="Dong C."/>
            <person name="Ma T."/>
            <person name="Liu R."/>
            <person name="Shao Z."/>
        </authorList>
    </citation>
    <scope>NUCLEOTIDE SEQUENCE [LARGE SCALE GENOMIC DNA]</scope>
    <source>
        <strain evidence="3">soil36-7</strain>
    </source>
</reference>
<dbReference type="AlphaFoldDB" id="A0A4P7XG07"/>
<evidence type="ECO:0000313" key="3">
    <source>
        <dbReference type="Proteomes" id="UP000298049"/>
    </source>
</evidence>
<keyword evidence="1" id="KW-1133">Transmembrane helix</keyword>
<dbReference type="InterPro" id="IPR008621">
    <property type="entry name" value="Cbb3-typ_cyt_oxidase_comp"/>
</dbReference>
<keyword evidence="1" id="KW-0472">Membrane</keyword>
<keyword evidence="3" id="KW-1185">Reference proteome</keyword>
<sequence>MDINTFLGLNTILVLVIFVGICVWAYSSRRKKDNEASAQLPFEDEELDRRTLRKESEKKTDE</sequence>
<organism evidence="2 3">
    <name type="scientific">Hydrocarboniclastica marina</name>
    <dbReference type="NCBI Taxonomy" id="2259620"/>
    <lineage>
        <taxon>Bacteria</taxon>
        <taxon>Pseudomonadati</taxon>
        <taxon>Pseudomonadota</taxon>
        <taxon>Gammaproteobacteria</taxon>
        <taxon>Alteromonadales</taxon>
        <taxon>Alteromonadaceae</taxon>
        <taxon>Hydrocarboniclastica</taxon>
    </lineage>
</organism>
<evidence type="ECO:0000313" key="2">
    <source>
        <dbReference type="EMBL" id="QCF25635.1"/>
    </source>
</evidence>
<protein>
    <submittedName>
        <fullName evidence="2">Cbb3-type cytochrome c oxidase subunit 3</fullName>
    </submittedName>
</protein>
<dbReference type="CDD" id="cd01324">
    <property type="entry name" value="cbb3_Oxidase_CcoQ"/>
    <property type="match status" value="1"/>
</dbReference>
<proteinExistence type="predicted"/>